<dbReference type="InterPro" id="IPR009019">
    <property type="entry name" value="KH_sf_prok-type"/>
</dbReference>
<dbReference type="PANTHER" id="PTHR42698:SF1">
    <property type="entry name" value="GTPASE ERA, MITOCHONDRIAL"/>
    <property type="match status" value="1"/>
</dbReference>
<dbReference type="GO" id="GO:0000028">
    <property type="term" value="P:ribosomal small subunit assembly"/>
    <property type="evidence" value="ECO:0007669"/>
    <property type="project" value="TreeGrafter"/>
</dbReference>
<dbReference type="Gene3D" id="3.30.300.20">
    <property type="match status" value="1"/>
</dbReference>
<evidence type="ECO:0000256" key="5">
    <source>
        <dbReference type="ARBA" id="ARBA00030975"/>
    </source>
</evidence>
<organism evidence="7 8">
    <name type="scientific">Chironomus riparius</name>
    <dbReference type="NCBI Taxonomy" id="315576"/>
    <lineage>
        <taxon>Eukaryota</taxon>
        <taxon>Metazoa</taxon>
        <taxon>Ecdysozoa</taxon>
        <taxon>Arthropoda</taxon>
        <taxon>Hexapoda</taxon>
        <taxon>Insecta</taxon>
        <taxon>Pterygota</taxon>
        <taxon>Neoptera</taxon>
        <taxon>Endopterygota</taxon>
        <taxon>Diptera</taxon>
        <taxon>Nematocera</taxon>
        <taxon>Chironomoidea</taxon>
        <taxon>Chironomidae</taxon>
        <taxon>Chironominae</taxon>
        <taxon>Chironomus</taxon>
    </lineage>
</organism>
<dbReference type="InterPro" id="IPR015946">
    <property type="entry name" value="KH_dom-like_a/b"/>
</dbReference>
<dbReference type="SUPFAM" id="SSF52540">
    <property type="entry name" value="P-loop containing nucleoside triphosphate hydrolases"/>
    <property type="match status" value="1"/>
</dbReference>
<dbReference type="Pfam" id="PF01926">
    <property type="entry name" value="MMR_HSR1"/>
    <property type="match status" value="1"/>
</dbReference>
<evidence type="ECO:0000313" key="8">
    <source>
        <dbReference type="Proteomes" id="UP001153620"/>
    </source>
</evidence>
<keyword evidence="8" id="KW-1185">Reference proteome</keyword>
<sequence length="352" mass="40583">MLNILKKSNILLVFKPRFYSSHTPNKLHENTHDKVLKVAVIGLPNAGKSTLINTILDKKVCPVSQKVHTTQSHSQSIINKFHSQIIIYDTPGIVSEKERKKHNLDKEFISACRHSIQQSDIIAVLHDISNRWTRNALHPLILELLSEYHTVPSLLVLNKIDRVRSKRVLLEVIRSLTCSNISLDPQFMKFVKKTSINDDQSKIHKDQVGWPLFKDVFLVSSLKGDGVDRIVDYFSSISMPKPWEFKNNEFTDQEPEKLIEQFVRSRLLDYLPQEIPYNLICELEYFSNDHNKIFASVNIICPNERHEKLVCGALDGKLRQITDRVTSDLIECFRQAVTLTICTTVDKKKNKD</sequence>
<dbReference type="GO" id="GO:0005525">
    <property type="term" value="F:GTP binding"/>
    <property type="evidence" value="ECO:0007669"/>
    <property type="project" value="UniProtKB-KW"/>
</dbReference>
<keyword evidence="3" id="KW-0547">Nucleotide-binding</keyword>
<dbReference type="InterPro" id="IPR030388">
    <property type="entry name" value="G_ERA_dom"/>
</dbReference>
<keyword evidence="4" id="KW-0342">GTP-binding</keyword>
<dbReference type="GO" id="GO:0005759">
    <property type="term" value="C:mitochondrial matrix"/>
    <property type="evidence" value="ECO:0007669"/>
    <property type="project" value="TreeGrafter"/>
</dbReference>
<evidence type="ECO:0000256" key="3">
    <source>
        <dbReference type="ARBA" id="ARBA00022741"/>
    </source>
</evidence>
<dbReference type="GO" id="GO:0043024">
    <property type="term" value="F:ribosomal small subunit binding"/>
    <property type="evidence" value="ECO:0007669"/>
    <property type="project" value="TreeGrafter"/>
</dbReference>
<comment type="similarity">
    <text evidence="1">Belongs to the TRAFAC class TrmE-Era-EngA-EngB-Septin-like GTPase superfamily. Era GTPase family.</text>
</comment>
<evidence type="ECO:0000256" key="1">
    <source>
        <dbReference type="ARBA" id="ARBA00007921"/>
    </source>
</evidence>
<dbReference type="Gene3D" id="3.40.50.300">
    <property type="entry name" value="P-loop containing nucleotide triphosphate hydrolases"/>
    <property type="match status" value="1"/>
</dbReference>
<dbReference type="InterPro" id="IPR027417">
    <property type="entry name" value="P-loop_NTPase"/>
</dbReference>
<dbReference type="InterPro" id="IPR005662">
    <property type="entry name" value="GTPase_Era-like"/>
</dbReference>
<dbReference type="SUPFAM" id="SSF54814">
    <property type="entry name" value="Prokaryotic type KH domain (KH-domain type II)"/>
    <property type="match status" value="1"/>
</dbReference>
<evidence type="ECO:0000313" key="7">
    <source>
        <dbReference type="EMBL" id="CAG9800177.1"/>
    </source>
</evidence>
<proteinExistence type="inferred from homology"/>
<accession>A0A9N9RND8</accession>
<dbReference type="PANTHER" id="PTHR42698">
    <property type="entry name" value="GTPASE ERA"/>
    <property type="match status" value="1"/>
</dbReference>
<dbReference type="CDD" id="cd22534">
    <property type="entry name" value="KH-II_Era"/>
    <property type="match status" value="1"/>
</dbReference>
<feature type="domain" description="G" evidence="6">
    <location>
        <begin position="37"/>
        <end position="159"/>
    </location>
</feature>
<reference evidence="7" key="1">
    <citation type="submission" date="2022-01" db="EMBL/GenBank/DDBJ databases">
        <authorList>
            <person name="King R."/>
        </authorList>
    </citation>
    <scope>NUCLEOTIDE SEQUENCE</scope>
</reference>
<dbReference type="Proteomes" id="UP001153620">
    <property type="component" value="Chromosome 1"/>
</dbReference>
<protein>
    <recommendedName>
        <fullName evidence="2">GTPase Era, mitochondrial</fullName>
    </recommendedName>
    <alternativeName>
        <fullName evidence="5">ERA-like protein 1</fullName>
    </alternativeName>
</protein>
<name>A0A9N9RND8_9DIPT</name>
<dbReference type="NCBIfam" id="TIGR00231">
    <property type="entry name" value="small_GTP"/>
    <property type="match status" value="1"/>
</dbReference>
<evidence type="ECO:0000259" key="6">
    <source>
        <dbReference type="Pfam" id="PF01926"/>
    </source>
</evidence>
<evidence type="ECO:0000256" key="2">
    <source>
        <dbReference type="ARBA" id="ARBA00019149"/>
    </source>
</evidence>
<reference evidence="7" key="2">
    <citation type="submission" date="2022-10" db="EMBL/GenBank/DDBJ databases">
        <authorList>
            <consortium name="ENA_rothamsted_submissions"/>
            <consortium name="culmorum"/>
            <person name="King R."/>
        </authorList>
    </citation>
    <scope>NUCLEOTIDE SEQUENCE</scope>
</reference>
<dbReference type="GO" id="GO:0019843">
    <property type="term" value="F:rRNA binding"/>
    <property type="evidence" value="ECO:0007669"/>
    <property type="project" value="TreeGrafter"/>
</dbReference>
<dbReference type="InterPro" id="IPR006073">
    <property type="entry name" value="GTP-bd"/>
</dbReference>
<dbReference type="CDD" id="cd04163">
    <property type="entry name" value="Era"/>
    <property type="match status" value="1"/>
</dbReference>
<dbReference type="PRINTS" id="PR00326">
    <property type="entry name" value="GTP1OBG"/>
</dbReference>
<evidence type="ECO:0000256" key="4">
    <source>
        <dbReference type="ARBA" id="ARBA00023134"/>
    </source>
</evidence>
<dbReference type="InterPro" id="IPR005225">
    <property type="entry name" value="Small_GTP-bd"/>
</dbReference>
<dbReference type="AlphaFoldDB" id="A0A9N9RND8"/>
<dbReference type="OrthoDB" id="8954335at2759"/>
<dbReference type="EMBL" id="OU895877">
    <property type="protein sequence ID" value="CAG9800177.1"/>
    <property type="molecule type" value="Genomic_DNA"/>
</dbReference>
<gene>
    <name evidence="7" type="ORF">CHIRRI_LOCUS3127</name>
</gene>